<name>A0A399EQ37_9DEIN</name>
<dbReference type="SUPFAM" id="SSF54611">
    <property type="entry name" value="SecB-like"/>
    <property type="match status" value="1"/>
</dbReference>
<dbReference type="EMBL" id="QWKZ01000049">
    <property type="protein sequence ID" value="RIH85149.1"/>
    <property type="molecule type" value="Genomic_DNA"/>
</dbReference>
<keyword evidence="2" id="KW-1185">Reference proteome</keyword>
<dbReference type="RefSeq" id="WP_182482509.1">
    <property type="nucleotide sequence ID" value="NZ_QWKZ01000049.1"/>
</dbReference>
<evidence type="ECO:0000313" key="1">
    <source>
        <dbReference type="EMBL" id="RIH85149.1"/>
    </source>
</evidence>
<dbReference type="AlphaFoldDB" id="A0A399EQ37"/>
<evidence type="ECO:0000313" key="2">
    <source>
        <dbReference type="Proteomes" id="UP000265800"/>
    </source>
</evidence>
<protein>
    <submittedName>
        <fullName evidence="1">Uncharacterized protein</fullName>
    </submittedName>
</protein>
<comment type="caution">
    <text evidence="1">The sequence shown here is derived from an EMBL/GenBank/DDBJ whole genome shotgun (WGS) entry which is preliminary data.</text>
</comment>
<sequence>MEDAHGTFGHVWLRVAATYQSALFPEGALFQTFSQRNLPVNLWPYLRLYVDFLAGQMGLPRLVLPAFKV</sequence>
<dbReference type="Proteomes" id="UP000265800">
    <property type="component" value="Unassembled WGS sequence"/>
</dbReference>
<gene>
    <name evidence="1" type="ORF">Mlute_01658</name>
</gene>
<reference evidence="1 2" key="1">
    <citation type="submission" date="2018-08" db="EMBL/GenBank/DDBJ databases">
        <title>Meiothermus luteus KCTC 52599 genome sequencing project.</title>
        <authorList>
            <person name="Da Costa M.S."/>
            <person name="Albuquerque L."/>
            <person name="Raposo P."/>
            <person name="Froufe H.J.C."/>
            <person name="Barroso C.S."/>
            <person name="Egas C."/>
        </authorList>
    </citation>
    <scope>NUCLEOTIDE SEQUENCE [LARGE SCALE GENOMIC DNA]</scope>
    <source>
        <strain evidence="1 2">KCTC 52599</strain>
    </source>
</reference>
<dbReference type="InterPro" id="IPR035958">
    <property type="entry name" value="SecB-like_sf"/>
</dbReference>
<accession>A0A399EQ37</accession>
<organism evidence="1 2">
    <name type="scientific">Meiothermus luteus</name>
    <dbReference type="NCBI Taxonomy" id="2026184"/>
    <lineage>
        <taxon>Bacteria</taxon>
        <taxon>Thermotogati</taxon>
        <taxon>Deinococcota</taxon>
        <taxon>Deinococci</taxon>
        <taxon>Thermales</taxon>
        <taxon>Thermaceae</taxon>
        <taxon>Meiothermus</taxon>
    </lineage>
</organism>
<proteinExistence type="predicted"/>